<proteinExistence type="predicted"/>
<comment type="caution">
    <text evidence="2">The sequence shown here is derived from an EMBL/GenBank/DDBJ whole genome shotgun (WGS) entry which is preliminary data.</text>
</comment>
<dbReference type="SUPFAM" id="SSF51206">
    <property type="entry name" value="cAMP-binding domain-like"/>
    <property type="match status" value="1"/>
</dbReference>
<evidence type="ECO:0000313" key="4">
    <source>
        <dbReference type="Proteomes" id="UP000268652"/>
    </source>
</evidence>
<reference evidence="4 5" key="1">
    <citation type="submission" date="2018-09" db="EMBL/GenBank/DDBJ databases">
        <title>Streptomyces sp. nov. DS1-2, an endophytic actinomycete isolated from roots of Dendrobium scabrilingue.</title>
        <authorList>
            <person name="Kuncharoen N."/>
            <person name="Kudo T."/>
            <person name="Ohkuma M."/>
            <person name="Yuki M."/>
            <person name="Tanasupawat S."/>
        </authorList>
    </citation>
    <scope>NUCLEOTIDE SEQUENCE [LARGE SCALE GENOMIC DNA]</scope>
    <source>
        <strain evidence="2 5">AZ1-7</strain>
        <strain evidence="3 4">DS1-2</strain>
    </source>
</reference>
<feature type="domain" description="Cyclic nucleotide-binding" evidence="1">
    <location>
        <begin position="6"/>
        <end position="80"/>
    </location>
</feature>
<accession>A0A3A9WEI8</accession>
<name>A0A3A9WEI8_9ACTN</name>
<dbReference type="Proteomes" id="UP000268652">
    <property type="component" value="Unassembled WGS sequence"/>
</dbReference>
<dbReference type="InterPro" id="IPR014710">
    <property type="entry name" value="RmlC-like_jellyroll"/>
</dbReference>
<dbReference type="InterPro" id="IPR000595">
    <property type="entry name" value="cNMP-bd_dom"/>
</dbReference>
<dbReference type="CDD" id="cd00038">
    <property type="entry name" value="CAP_ED"/>
    <property type="match status" value="1"/>
</dbReference>
<organism evidence="2 5">
    <name type="scientific">Streptomyces radicis</name>
    <dbReference type="NCBI Taxonomy" id="1750517"/>
    <lineage>
        <taxon>Bacteria</taxon>
        <taxon>Bacillati</taxon>
        <taxon>Actinomycetota</taxon>
        <taxon>Actinomycetes</taxon>
        <taxon>Kitasatosporales</taxon>
        <taxon>Streptomycetaceae</taxon>
        <taxon>Streptomyces</taxon>
    </lineage>
</organism>
<dbReference type="Pfam" id="PF00027">
    <property type="entry name" value="cNMP_binding"/>
    <property type="match status" value="1"/>
</dbReference>
<dbReference type="AlphaFoldDB" id="A0A3A9WEI8"/>
<dbReference type="EMBL" id="RBDX01000022">
    <property type="protein sequence ID" value="RKN06066.1"/>
    <property type="molecule type" value="Genomic_DNA"/>
</dbReference>
<dbReference type="EMBL" id="RBDY01000019">
    <property type="protein sequence ID" value="RKN18435.1"/>
    <property type="molecule type" value="Genomic_DNA"/>
</dbReference>
<dbReference type="Proteomes" id="UP000275024">
    <property type="component" value="Unassembled WGS sequence"/>
</dbReference>
<evidence type="ECO:0000313" key="5">
    <source>
        <dbReference type="Proteomes" id="UP000275024"/>
    </source>
</evidence>
<dbReference type="SMART" id="SM00100">
    <property type="entry name" value="cNMP"/>
    <property type="match status" value="1"/>
</dbReference>
<dbReference type="RefSeq" id="WP_120698851.1">
    <property type="nucleotide sequence ID" value="NZ_RBDX01000022.1"/>
</dbReference>
<dbReference type="Gene3D" id="2.60.120.10">
    <property type="entry name" value="Jelly Rolls"/>
    <property type="match status" value="1"/>
</dbReference>
<evidence type="ECO:0000313" key="3">
    <source>
        <dbReference type="EMBL" id="RKN18435.1"/>
    </source>
</evidence>
<evidence type="ECO:0000313" key="2">
    <source>
        <dbReference type="EMBL" id="RKN06066.1"/>
    </source>
</evidence>
<gene>
    <name evidence="3" type="ORF">D7318_21750</name>
    <name evidence="2" type="ORF">D7319_22890</name>
</gene>
<keyword evidence="4" id="KW-1185">Reference proteome</keyword>
<sequence>MPTPSLFTAVPPRGRERLLARSRQVSFPASTRLFDEGDRAERLWVITSGSLTLRARVPGRLLTTVGTLGPGDLTGWSALIPPHVREFGAYTVGWLNAREFVAADIHDLCDADPPLACAIHRYLATTVAHRLRTTRQRLIEVYGPYGHDSARQAG</sequence>
<dbReference type="InterPro" id="IPR018490">
    <property type="entry name" value="cNMP-bd_dom_sf"/>
</dbReference>
<protein>
    <submittedName>
        <fullName evidence="2">Cyclic nucleotide-binding domain-containing protein</fullName>
    </submittedName>
</protein>
<dbReference type="PROSITE" id="PS50042">
    <property type="entry name" value="CNMP_BINDING_3"/>
    <property type="match status" value="1"/>
</dbReference>
<dbReference type="OrthoDB" id="290916at2"/>
<evidence type="ECO:0000259" key="1">
    <source>
        <dbReference type="PROSITE" id="PS50042"/>
    </source>
</evidence>